<dbReference type="GO" id="GO:0050660">
    <property type="term" value="F:flavin adenine dinucleotide binding"/>
    <property type="evidence" value="ECO:0007669"/>
    <property type="project" value="TreeGrafter"/>
</dbReference>
<evidence type="ECO:0000313" key="15">
    <source>
        <dbReference type="Proteomes" id="UP000250744"/>
    </source>
</evidence>
<dbReference type="SUPFAM" id="SSF51905">
    <property type="entry name" value="FAD/NAD(P)-binding domain"/>
    <property type="match status" value="1"/>
</dbReference>
<dbReference type="Gene3D" id="3.30.390.30">
    <property type="match status" value="1"/>
</dbReference>
<dbReference type="Pfam" id="PF09335">
    <property type="entry name" value="VTT_dom"/>
    <property type="match status" value="1"/>
</dbReference>
<organism evidence="14 15">
    <name type="scientific">Nitrincola tibetensis</name>
    <dbReference type="NCBI Taxonomy" id="2219697"/>
    <lineage>
        <taxon>Bacteria</taxon>
        <taxon>Pseudomonadati</taxon>
        <taxon>Pseudomonadota</taxon>
        <taxon>Gammaproteobacteria</taxon>
        <taxon>Oceanospirillales</taxon>
        <taxon>Oceanospirillaceae</taxon>
        <taxon>Nitrincola</taxon>
    </lineage>
</organism>
<evidence type="ECO:0000259" key="11">
    <source>
        <dbReference type="Pfam" id="PF02852"/>
    </source>
</evidence>
<evidence type="ECO:0000256" key="2">
    <source>
        <dbReference type="ARBA" id="ARBA00007532"/>
    </source>
</evidence>
<keyword evidence="15" id="KW-1185">Reference proteome</keyword>
<dbReference type="PANTHER" id="PTHR43014">
    <property type="entry name" value="MERCURIC REDUCTASE"/>
    <property type="match status" value="1"/>
</dbReference>
<evidence type="ECO:0000256" key="8">
    <source>
        <dbReference type="ARBA" id="ARBA00023284"/>
    </source>
</evidence>
<name>A0A364NQT7_9GAMM</name>
<dbReference type="GO" id="GO:0005886">
    <property type="term" value="C:plasma membrane"/>
    <property type="evidence" value="ECO:0007669"/>
    <property type="project" value="UniProtKB-ARBA"/>
</dbReference>
<sequence>MNKKVVLLAGLVLAVLVVWQLGWLDALTFDNLKQQQANLMAMRDAQPLMVSVVYLLIYVGVTALSLPGAAIMTLAGGAIFGLGWGLLLVSFASTLGATLAMLVSRFFLRDWVKQRFSHSMKKLDDGVEREGAFYLFALRLVPAFPFFVINLAMGLTRMKIWTFWWVSQVGMLVGTAVYVNAGTQLAQLQSPSDILSIQLLGAFVLLGVFPLLARKALEIYKSRQALRQWKKPAHFDTNLVVIGAGSGGLVSAYIAAAVKAKVVLVEKHQMGGDCLNTGCVPSKALIRSAKLAHEMRHADHYGLKSQQPEVDFAAVMDRIHAVIAEIEPHDSVERFTGLGVDVRQGSAKLISPWEVEITLNTGEMQRVTTRSIILATGAEPFVPDLPGLDKVDYLTSDNLWQLRDLPKRLLVLGGGPIGCELTQAFQRLGSQVTQVERGERLMAREDEDASQLVMQHFRQEGVDLRLQHQALRFEVTGDKKYLIAQKVAGEEVSIEFDRVVIAVGRKPRLRGYGLEELGLLPEEAKTLDTLDTNNYLQTIYPNIFACGDLIGPFQFTHAASHQAWHATVNALFGDFKKFAVDYRFLPWATFTDPEVARVGLNEQEAKEQGIDYEVTTYGIDDLDRAIADGQAYGFVKVLTQQGKDKILGVTLVGPHSGDLIAEFVLAMKHGLGMNKLLGTIHIYPTMTEANKFAAGNWKKAHAPETVLGWLQKFHQWRLK</sequence>
<dbReference type="InterPro" id="IPR023753">
    <property type="entry name" value="FAD/NAD-binding_dom"/>
</dbReference>
<dbReference type="EMBL" id="QKRX01000002">
    <property type="protein sequence ID" value="RAU19255.1"/>
    <property type="molecule type" value="Genomic_DNA"/>
</dbReference>
<feature type="transmembrane region" description="Helical" evidence="10">
    <location>
        <begin position="132"/>
        <end position="153"/>
    </location>
</feature>
<dbReference type="InterPro" id="IPR012999">
    <property type="entry name" value="Pyr_OxRdtase_I_AS"/>
</dbReference>
<dbReference type="InterPro" id="IPR032816">
    <property type="entry name" value="VTT_dom"/>
</dbReference>
<proteinExistence type="inferred from homology"/>
<evidence type="ECO:0000256" key="1">
    <source>
        <dbReference type="ARBA" id="ARBA00001974"/>
    </source>
</evidence>
<dbReference type="Proteomes" id="UP000250744">
    <property type="component" value="Unassembled WGS sequence"/>
</dbReference>
<dbReference type="InterPro" id="IPR036188">
    <property type="entry name" value="FAD/NAD-bd_sf"/>
</dbReference>
<dbReference type="PRINTS" id="PR00368">
    <property type="entry name" value="FADPNR"/>
</dbReference>
<keyword evidence="7" id="KW-1015">Disulfide bond</keyword>
<protein>
    <submittedName>
        <fullName evidence="14">Pyridine nucleotide-disulfide oxidoreductase</fullName>
    </submittedName>
</protein>
<dbReference type="RefSeq" id="WP_112157423.1">
    <property type="nucleotide sequence ID" value="NZ_QKRX01000002.1"/>
</dbReference>
<dbReference type="Pfam" id="PF02852">
    <property type="entry name" value="Pyr_redox_dim"/>
    <property type="match status" value="1"/>
</dbReference>
<dbReference type="Pfam" id="PF07992">
    <property type="entry name" value="Pyr_redox_2"/>
    <property type="match status" value="1"/>
</dbReference>
<dbReference type="GO" id="GO:0003955">
    <property type="term" value="F:NAD(P)H dehydrogenase (quinone) activity"/>
    <property type="evidence" value="ECO:0007669"/>
    <property type="project" value="TreeGrafter"/>
</dbReference>
<evidence type="ECO:0000259" key="12">
    <source>
        <dbReference type="Pfam" id="PF07992"/>
    </source>
</evidence>
<dbReference type="PROSITE" id="PS00076">
    <property type="entry name" value="PYRIDINE_REDOX_1"/>
    <property type="match status" value="1"/>
</dbReference>
<dbReference type="AlphaFoldDB" id="A0A364NQT7"/>
<evidence type="ECO:0000259" key="13">
    <source>
        <dbReference type="Pfam" id="PF09335"/>
    </source>
</evidence>
<dbReference type="InterPro" id="IPR004099">
    <property type="entry name" value="Pyr_nucl-diS_OxRdtase_dimer"/>
</dbReference>
<feature type="domain" description="FAD/NAD(P)-binding" evidence="12">
    <location>
        <begin position="238"/>
        <end position="563"/>
    </location>
</feature>
<evidence type="ECO:0000256" key="4">
    <source>
        <dbReference type="ARBA" id="ARBA00022827"/>
    </source>
</evidence>
<dbReference type="SUPFAM" id="SSF55424">
    <property type="entry name" value="FAD/NAD-linked reductases, dimerisation (C-terminal) domain"/>
    <property type="match status" value="1"/>
</dbReference>
<feature type="transmembrane region" description="Helical" evidence="10">
    <location>
        <begin position="199"/>
        <end position="217"/>
    </location>
</feature>
<feature type="domain" description="VTT" evidence="13">
    <location>
        <begin position="70"/>
        <end position="183"/>
    </location>
</feature>
<dbReference type="PRINTS" id="PR00411">
    <property type="entry name" value="PNDRDTASEI"/>
</dbReference>
<comment type="similarity">
    <text evidence="2 9">Belongs to the class-I pyridine nucleotide-disulfide oxidoreductase family.</text>
</comment>
<keyword evidence="10" id="KW-0472">Membrane</keyword>
<feature type="transmembrane region" description="Helical" evidence="10">
    <location>
        <begin position="160"/>
        <end position="179"/>
    </location>
</feature>
<feature type="transmembrane region" description="Helical" evidence="10">
    <location>
        <begin position="238"/>
        <end position="258"/>
    </location>
</feature>
<comment type="cofactor">
    <cofactor evidence="1">
        <name>FAD</name>
        <dbReference type="ChEBI" id="CHEBI:57692"/>
    </cofactor>
</comment>
<evidence type="ECO:0000313" key="14">
    <source>
        <dbReference type="EMBL" id="RAU19255.1"/>
    </source>
</evidence>
<keyword evidence="8 9" id="KW-0676">Redox-active center</keyword>
<keyword evidence="6 9" id="KW-0560">Oxidoreductase</keyword>
<dbReference type="GO" id="GO:0016668">
    <property type="term" value="F:oxidoreductase activity, acting on a sulfur group of donors, NAD(P) as acceptor"/>
    <property type="evidence" value="ECO:0007669"/>
    <property type="project" value="InterPro"/>
</dbReference>
<evidence type="ECO:0000256" key="6">
    <source>
        <dbReference type="ARBA" id="ARBA00023002"/>
    </source>
</evidence>
<comment type="caution">
    <text evidence="14">The sequence shown here is derived from an EMBL/GenBank/DDBJ whole genome shotgun (WGS) entry which is preliminary data.</text>
</comment>
<keyword evidence="4 9" id="KW-0274">FAD</keyword>
<dbReference type="Gene3D" id="3.50.50.60">
    <property type="entry name" value="FAD/NAD(P)-binding domain"/>
    <property type="match status" value="2"/>
</dbReference>
<keyword evidence="10" id="KW-0812">Transmembrane</keyword>
<feature type="domain" description="Pyridine nucleotide-disulphide oxidoreductase dimerisation" evidence="11">
    <location>
        <begin position="586"/>
        <end position="691"/>
    </location>
</feature>
<accession>A0A364NQT7</accession>
<keyword evidence="5" id="KW-0521">NADP</keyword>
<evidence type="ECO:0000256" key="5">
    <source>
        <dbReference type="ARBA" id="ARBA00022857"/>
    </source>
</evidence>
<keyword evidence="3 9" id="KW-0285">Flavoprotein</keyword>
<evidence type="ECO:0000256" key="9">
    <source>
        <dbReference type="RuleBase" id="RU003691"/>
    </source>
</evidence>
<dbReference type="OrthoDB" id="9800167at2"/>
<evidence type="ECO:0000256" key="3">
    <source>
        <dbReference type="ARBA" id="ARBA00022630"/>
    </source>
</evidence>
<gene>
    <name evidence="14" type="ORF">DN062_03030</name>
</gene>
<feature type="transmembrane region" description="Helical" evidence="10">
    <location>
        <begin position="84"/>
        <end position="108"/>
    </location>
</feature>
<evidence type="ECO:0000256" key="10">
    <source>
        <dbReference type="SAM" id="Phobius"/>
    </source>
</evidence>
<evidence type="ECO:0000256" key="7">
    <source>
        <dbReference type="ARBA" id="ARBA00023157"/>
    </source>
</evidence>
<dbReference type="InterPro" id="IPR016156">
    <property type="entry name" value="FAD/NAD-linked_Rdtase_dimer_sf"/>
</dbReference>
<keyword evidence="10" id="KW-1133">Transmembrane helix</keyword>
<dbReference type="PANTHER" id="PTHR43014:SF2">
    <property type="entry name" value="MERCURIC REDUCTASE"/>
    <property type="match status" value="1"/>
</dbReference>
<feature type="transmembrane region" description="Helical" evidence="10">
    <location>
        <begin position="48"/>
        <end position="72"/>
    </location>
</feature>
<reference evidence="14 15" key="1">
    <citation type="submission" date="2018-06" db="EMBL/GenBank/DDBJ databases">
        <title>Nitrincola tibetense sp. nov., isolated from Lake XuguoCo on Tibetan Plateau.</title>
        <authorList>
            <person name="Xing P."/>
        </authorList>
    </citation>
    <scope>NUCLEOTIDE SEQUENCE [LARGE SCALE GENOMIC DNA]</scope>
    <source>
        <strain evidence="15">xg18</strain>
    </source>
</reference>
<dbReference type="FunFam" id="3.30.390.30:FF:000001">
    <property type="entry name" value="Dihydrolipoyl dehydrogenase"/>
    <property type="match status" value="1"/>
</dbReference>